<feature type="region of interest" description="Disordered" evidence="1">
    <location>
        <begin position="445"/>
        <end position="471"/>
    </location>
</feature>
<sequence>MASDNSSSSQGQGARVVPRYYINAWEKNPYKWQHHKYHRVRQRHRGKWCYIGGPLSGVQLPGWPEPSLLPPRALVDTAQRAQVERLEDKVFWQQVAERTVQLRDIMDVGDLAVILDTLLTANHRHTHLMKTISRELIEDVDKLSLVEAAVILNAYAHFNCVSELMLEAFAKHVTRLLREQPYTTVEDTDRYGSMAADPQTLAVLCKAFASLHFKDSEMLKAVNSVLLERIEESAFGSVAEVLTAFAELNEPFEAPIEFWMALRDKVPGSQMRFLCPTMRAAQHLAVAEPALYEALGQEVVTSLQGLRPDTLPVEDTVSTMPAFAEPQLVSRLLYTGEEHHEEAVPSADGPEEPREEVDDSFQVVAVSQDQAVVDDVIEEEEGDGPAVPRKRRWWYNAVTRKMDSASGGPEVPYFAPWNPDERFRRNQRGARVAQALEGWDALQRAVADSARSSPSAPGPPASEGAPAKSVDEELLDSAGALNGCCFDFVTDIARP</sequence>
<proteinExistence type="predicted"/>
<name>A0A812RLN0_9DINO</name>
<evidence type="ECO:0000313" key="2">
    <source>
        <dbReference type="EMBL" id="CAE7445545.1"/>
    </source>
</evidence>
<feature type="compositionally biased region" description="Low complexity" evidence="1">
    <location>
        <begin position="449"/>
        <end position="467"/>
    </location>
</feature>
<reference evidence="2" key="1">
    <citation type="submission" date="2021-02" db="EMBL/GenBank/DDBJ databases">
        <authorList>
            <person name="Dougan E. K."/>
            <person name="Rhodes N."/>
            <person name="Thang M."/>
            <person name="Chan C."/>
        </authorList>
    </citation>
    <scope>NUCLEOTIDE SEQUENCE</scope>
</reference>
<gene>
    <name evidence="2" type="ORF">SNAT2548_LOCUS24261</name>
</gene>
<evidence type="ECO:0000256" key="1">
    <source>
        <dbReference type="SAM" id="MobiDB-lite"/>
    </source>
</evidence>
<dbReference type="EMBL" id="CAJNDS010002352">
    <property type="protein sequence ID" value="CAE7445545.1"/>
    <property type="molecule type" value="Genomic_DNA"/>
</dbReference>
<dbReference type="Proteomes" id="UP000604046">
    <property type="component" value="Unassembled WGS sequence"/>
</dbReference>
<dbReference type="AlphaFoldDB" id="A0A812RLN0"/>
<keyword evidence="3" id="KW-1185">Reference proteome</keyword>
<protein>
    <submittedName>
        <fullName evidence="2">Uncharacterized protein</fullName>
    </submittedName>
</protein>
<comment type="caution">
    <text evidence="2">The sequence shown here is derived from an EMBL/GenBank/DDBJ whole genome shotgun (WGS) entry which is preliminary data.</text>
</comment>
<dbReference type="OrthoDB" id="364499at2759"/>
<evidence type="ECO:0000313" key="3">
    <source>
        <dbReference type="Proteomes" id="UP000604046"/>
    </source>
</evidence>
<accession>A0A812RLN0</accession>
<organism evidence="2 3">
    <name type="scientific">Symbiodinium natans</name>
    <dbReference type="NCBI Taxonomy" id="878477"/>
    <lineage>
        <taxon>Eukaryota</taxon>
        <taxon>Sar</taxon>
        <taxon>Alveolata</taxon>
        <taxon>Dinophyceae</taxon>
        <taxon>Suessiales</taxon>
        <taxon>Symbiodiniaceae</taxon>
        <taxon>Symbiodinium</taxon>
    </lineage>
</organism>